<dbReference type="InterPro" id="IPR006840">
    <property type="entry name" value="ChaC"/>
</dbReference>
<evidence type="ECO:0000256" key="4">
    <source>
        <dbReference type="ARBA" id="ARBA00043195"/>
    </source>
</evidence>
<sequence length="207" mass="23982">MWVFGYGSLLWYTDFPYEIAMTGEVRGYVRRFWQLSPDHRGTPEKPGRAVTLVEEAGGTCWGMAYRVPDDDVQQTKAYLDFRERAGYRCDEVIFHPDDGSEPFPLKVYISISEDNPFNAPSEDDEIVDTIISSRGHSGTNLEYALRLADCVRRMAPHVEDDHLFGIERRLLKLCEERKIMDKVLYDIGHQLDYLHSGRYPQVQRQLA</sequence>
<dbReference type="InterPro" id="IPR013024">
    <property type="entry name" value="GGCT-like"/>
</dbReference>
<evidence type="ECO:0000256" key="6">
    <source>
        <dbReference type="ARBA" id="ARBA00048073"/>
    </source>
</evidence>
<reference evidence="7 8" key="2">
    <citation type="journal article" date="2019" name="G3 (Bethesda)">
        <title>Hybrid Assembly of the Genome of the Entomopathogenic Nematode Steinernema carpocapsae Identifies the X-Chromosome.</title>
        <authorList>
            <person name="Serra L."/>
            <person name="Macchietto M."/>
            <person name="Macias-Munoz A."/>
            <person name="McGill C.J."/>
            <person name="Rodriguez I.M."/>
            <person name="Rodriguez B."/>
            <person name="Murad R."/>
            <person name="Mortazavi A."/>
        </authorList>
    </citation>
    <scope>NUCLEOTIDE SEQUENCE [LARGE SCALE GENOMIC DNA]</scope>
    <source>
        <strain evidence="7 8">ALL</strain>
    </source>
</reference>
<dbReference type="OrthoDB" id="1933483at2759"/>
<dbReference type="PANTHER" id="PTHR12192:SF2">
    <property type="entry name" value="GLUTATHIONE-SPECIFIC GAMMA-GLUTAMYLCYCLOTRANSFERASE 2"/>
    <property type="match status" value="1"/>
</dbReference>
<dbReference type="GO" id="GO:0005737">
    <property type="term" value="C:cytoplasm"/>
    <property type="evidence" value="ECO:0007669"/>
    <property type="project" value="TreeGrafter"/>
</dbReference>
<proteinExistence type="inferred from homology"/>
<dbReference type="Gene3D" id="3.10.490.10">
    <property type="entry name" value="Gamma-glutamyl cyclotransferase-like"/>
    <property type="match status" value="1"/>
</dbReference>
<keyword evidence="8" id="KW-1185">Reference proteome</keyword>
<dbReference type="PANTHER" id="PTHR12192">
    <property type="entry name" value="CATION TRANSPORT PROTEIN CHAC-RELATED"/>
    <property type="match status" value="1"/>
</dbReference>
<evidence type="ECO:0000313" key="7">
    <source>
        <dbReference type="EMBL" id="TKR69494.1"/>
    </source>
</evidence>
<dbReference type="GO" id="GO:0061928">
    <property type="term" value="F:glutathione specific gamma-glutamylcyclotransferase activity"/>
    <property type="evidence" value="ECO:0007669"/>
    <property type="project" value="UniProtKB-EC"/>
</dbReference>
<evidence type="ECO:0000256" key="3">
    <source>
        <dbReference type="ARBA" id="ARBA00023239"/>
    </source>
</evidence>
<protein>
    <recommendedName>
        <fullName evidence="2">glutathione-specific gamma-glutamylcyclotransferase</fullName>
        <ecNumber evidence="2">4.3.2.7</ecNumber>
    </recommendedName>
    <alternativeName>
        <fullName evidence="4">Cation transport regulator-like protein 2</fullName>
    </alternativeName>
</protein>
<comment type="caution">
    <text evidence="7">The sequence shown here is derived from an EMBL/GenBank/DDBJ whole genome shotgun (WGS) entry which is preliminary data.</text>
</comment>
<dbReference type="Pfam" id="PF04752">
    <property type="entry name" value="ChaC"/>
    <property type="match status" value="1"/>
</dbReference>
<comment type="catalytic activity">
    <reaction evidence="6">
        <text>glutathione = L-cysteinylglycine + 5-oxo-L-proline</text>
        <dbReference type="Rhea" id="RHEA:47724"/>
        <dbReference type="ChEBI" id="CHEBI:57925"/>
        <dbReference type="ChEBI" id="CHEBI:58402"/>
        <dbReference type="ChEBI" id="CHEBI:61694"/>
        <dbReference type="EC" id="4.3.2.7"/>
    </reaction>
</comment>
<dbReference type="Proteomes" id="UP000298663">
    <property type="component" value="Unassembled WGS sequence"/>
</dbReference>
<dbReference type="EMBL" id="AZBU02000007">
    <property type="protein sequence ID" value="TKR69494.1"/>
    <property type="molecule type" value="Genomic_DNA"/>
</dbReference>
<dbReference type="InterPro" id="IPR036568">
    <property type="entry name" value="GGCT-like_sf"/>
</dbReference>
<keyword evidence="3" id="KW-0456">Lyase</keyword>
<evidence type="ECO:0000313" key="8">
    <source>
        <dbReference type="Proteomes" id="UP000298663"/>
    </source>
</evidence>
<reference evidence="7 8" key="1">
    <citation type="journal article" date="2015" name="Genome Biol.">
        <title>Comparative genomics of Steinernema reveals deeply conserved gene regulatory networks.</title>
        <authorList>
            <person name="Dillman A.R."/>
            <person name="Macchietto M."/>
            <person name="Porter C.F."/>
            <person name="Rogers A."/>
            <person name="Williams B."/>
            <person name="Antoshechkin I."/>
            <person name="Lee M.M."/>
            <person name="Goodwin Z."/>
            <person name="Lu X."/>
            <person name="Lewis E.E."/>
            <person name="Goodrich-Blair H."/>
            <person name="Stock S.P."/>
            <person name="Adams B.J."/>
            <person name="Sternberg P.W."/>
            <person name="Mortazavi A."/>
        </authorList>
    </citation>
    <scope>NUCLEOTIDE SEQUENCE [LARGE SCALE GENOMIC DNA]</scope>
    <source>
        <strain evidence="7 8">ALL</strain>
    </source>
</reference>
<name>A0A4U5MJF0_STECR</name>
<dbReference type="CDD" id="cd06661">
    <property type="entry name" value="GGCT_like"/>
    <property type="match status" value="1"/>
</dbReference>
<dbReference type="STRING" id="34508.A0A4U5MJF0"/>
<gene>
    <name evidence="7" type="ORF">L596_021646</name>
</gene>
<organism evidence="7 8">
    <name type="scientific">Steinernema carpocapsae</name>
    <name type="common">Entomopathogenic nematode</name>
    <dbReference type="NCBI Taxonomy" id="34508"/>
    <lineage>
        <taxon>Eukaryota</taxon>
        <taxon>Metazoa</taxon>
        <taxon>Ecdysozoa</taxon>
        <taxon>Nematoda</taxon>
        <taxon>Chromadorea</taxon>
        <taxon>Rhabditida</taxon>
        <taxon>Tylenchina</taxon>
        <taxon>Panagrolaimomorpha</taxon>
        <taxon>Strongyloidoidea</taxon>
        <taxon>Steinernematidae</taxon>
        <taxon>Steinernema</taxon>
    </lineage>
</organism>
<dbReference type="AlphaFoldDB" id="A0A4U5MJF0"/>
<evidence type="ECO:0000256" key="1">
    <source>
        <dbReference type="ARBA" id="ARBA00009662"/>
    </source>
</evidence>
<dbReference type="SUPFAM" id="SSF110857">
    <property type="entry name" value="Gamma-glutamyl cyclotransferase-like"/>
    <property type="match status" value="1"/>
</dbReference>
<comment type="similarity">
    <text evidence="1">Belongs to the gamma-glutamylcyclotransferase family. ChaC subfamily.</text>
</comment>
<evidence type="ECO:0000256" key="2">
    <source>
        <dbReference type="ARBA" id="ARBA00012344"/>
    </source>
</evidence>
<comment type="function">
    <text evidence="5">Catalyzes the cleavage of glutathione into 5-oxo-L-proline and a Cys-Gly dipeptide. Acts specifically on glutathione, but not on other gamma-glutamyl peptides.</text>
</comment>
<dbReference type="GO" id="GO:0006751">
    <property type="term" value="P:glutathione catabolic process"/>
    <property type="evidence" value="ECO:0007669"/>
    <property type="project" value="InterPro"/>
</dbReference>
<evidence type="ECO:0000256" key="5">
    <source>
        <dbReference type="ARBA" id="ARBA00045227"/>
    </source>
</evidence>
<dbReference type="EC" id="4.3.2.7" evidence="2"/>
<accession>A0A4U5MJF0</accession>